<dbReference type="SMART" id="SM00317">
    <property type="entry name" value="SET"/>
    <property type="match status" value="1"/>
</dbReference>
<gene>
    <name evidence="2" type="ORF">KC01_LOCUS38749</name>
</gene>
<protein>
    <recommendedName>
        <fullName evidence="1">SET domain-containing protein</fullName>
    </recommendedName>
</protein>
<dbReference type="EMBL" id="OZ035829">
    <property type="protein sequence ID" value="CAL1612428.1"/>
    <property type="molecule type" value="Genomic_DNA"/>
</dbReference>
<dbReference type="GO" id="GO:0005700">
    <property type="term" value="C:polytene chromosome"/>
    <property type="evidence" value="ECO:0007669"/>
    <property type="project" value="TreeGrafter"/>
</dbReference>
<dbReference type="SUPFAM" id="SSF82199">
    <property type="entry name" value="SET domain"/>
    <property type="match status" value="1"/>
</dbReference>
<accession>A0AAV2MG62</accession>
<evidence type="ECO:0000259" key="1">
    <source>
        <dbReference type="PROSITE" id="PS50280"/>
    </source>
</evidence>
<dbReference type="Gene3D" id="2.170.270.10">
    <property type="entry name" value="SET domain"/>
    <property type="match status" value="1"/>
</dbReference>
<feature type="domain" description="SET" evidence="1">
    <location>
        <begin position="25"/>
        <end position="144"/>
    </location>
</feature>
<dbReference type="PANTHER" id="PTHR46167">
    <property type="entry name" value="N-LYSINE METHYLTRANSFERASE KMT5A"/>
    <property type="match status" value="1"/>
</dbReference>
<dbReference type="GO" id="GO:0042799">
    <property type="term" value="F:histone H4K20 methyltransferase activity"/>
    <property type="evidence" value="ECO:0007669"/>
    <property type="project" value="TreeGrafter"/>
</dbReference>
<proteinExistence type="predicted"/>
<dbReference type="AlphaFoldDB" id="A0AAV2MG62"/>
<name>A0AAV2MG62_KNICA</name>
<dbReference type="GO" id="GO:0043516">
    <property type="term" value="P:regulation of DNA damage response, signal transduction by p53 class mediator"/>
    <property type="evidence" value="ECO:0007669"/>
    <property type="project" value="TreeGrafter"/>
</dbReference>
<reference evidence="2 3" key="1">
    <citation type="submission" date="2024-04" db="EMBL/GenBank/DDBJ databases">
        <authorList>
            <person name="Waldvogel A.-M."/>
            <person name="Schoenle A."/>
        </authorList>
    </citation>
    <scope>NUCLEOTIDE SEQUENCE [LARGE SCALE GENOMIC DNA]</scope>
</reference>
<dbReference type="Pfam" id="PF00856">
    <property type="entry name" value="SET"/>
    <property type="match status" value="1"/>
</dbReference>
<dbReference type="GO" id="GO:0006357">
    <property type="term" value="P:regulation of transcription by RNA polymerase II"/>
    <property type="evidence" value="ECO:0007669"/>
    <property type="project" value="TreeGrafter"/>
</dbReference>
<dbReference type="PANTHER" id="PTHR46167:SF1">
    <property type="entry name" value="N-LYSINE METHYLTRANSFERASE KMT5A"/>
    <property type="match status" value="1"/>
</dbReference>
<dbReference type="GO" id="GO:0005634">
    <property type="term" value="C:nucleus"/>
    <property type="evidence" value="ECO:0007669"/>
    <property type="project" value="TreeGrafter"/>
</dbReference>
<dbReference type="PROSITE" id="PS50280">
    <property type="entry name" value="SET"/>
    <property type="match status" value="1"/>
</dbReference>
<evidence type="ECO:0000313" key="2">
    <source>
        <dbReference type="EMBL" id="CAL1612428.1"/>
    </source>
</evidence>
<dbReference type="InterPro" id="IPR051760">
    <property type="entry name" value="KMT5A"/>
</dbReference>
<organism evidence="2 3">
    <name type="scientific">Knipowitschia caucasica</name>
    <name type="common">Caucasian dwarf goby</name>
    <name type="synonym">Pomatoschistus caucasicus</name>
    <dbReference type="NCBI Taxonomy" id="637954"/>
    <lineage>
        <taxon>Eukaryota</taxon>
        <taxon>Metazoa</taxon>
        <taxon>Chordata</taxon>
        <taxon>Craniata</taxon>
        <taxon>Vertebrata</taxon>
        <taxon>Euteleostomi</taxon>
        <taxon>Actinopterygii</taxon>
        <taxon>Neopterygii</taxon>
        <taxon>Teleostei</taxon>
        <taxon>Neoteleostei</taxon>
        <taxon>Acanthomorphata</taxon>
        <taxon>Gobiaria</taxon>
        <taxon>Gobiiformes</taxon>
        <taxon>Gobioidei</taxon>
        <taxon>Gobiidae</taxon>
        <taxon>Gobiinae</taxon>
        <taxon>Knipowitschia</taxon>
    </lineage>
</organism>
<dbReference type="Proteomes" id="UP001497482">
    <property type="component" value="Chromosome 7"/>
</dbReference>
<sequence length="216" mass="24481">MLKRKRRTSPLDDARTCILSAKDKPGCVEKFIDCYKGRGVYASEPIEAGAFILEYRGELLSMEKCHSRHYSDIESTFLFDFEWQKRHWCIDASKEDGSLGRLVNDNHKSPNCVMKKITVNNRPHLCLFAVKQIETGDEIEYNYGDSKWPWRGKVAVGPDIVAAVQTTTPYPDQTSQDYSKRDGVKQVAVSPDRVAAVQTTTPYPDHSTLNSLVSMK</sequence>
<keyword evidence="3" id="KW-1185">Reference proteome</keyword>
<evidence type="ECO:0000313" key="3">
    <source>
        <dbReference type="Proteomes" id="UP001497482"/>
    </source>
</evidence>
<dbReference type="InterPro" id="IPR001214">
    <property type="entry name" value="SET_dom"/>
</dbReference>
<dbReference type="InterPro" id="IPR046341">
    <property type="entry name" value="SET_dom_sf"/>
</dbReference>